<accession>A0ABQ3VLZ2</accession>
<reference evidence="1 2" key="1">
    <citation type="journal article" date="2021" name="Int. J. Syst. Evol. Microbiol.">
        <title>Reticulibacter mediterranei gen. nov., sp. nov., within the new family Reticulibacteraceae fam. nov., and Ktedonospora formicarum gen. nov., sp. nov., Ktedonobacter robiniae sp. nov., Dictyobacter formicarum sp. nov. and Dictyobacter arantiisoli sp. nov., belonging to the class Ktedonobacteria.</title>
        <authorList>
            <person name="Yabe S."/>
            <person name="Zheng Y."/>
            <person name="Wang C.M."/>
            <person name="Sakai Y."/>
            <person name="Abe K."/>
            <person name="Yokota A."/>
            <person name="Donadio S."/>
            <person name="Cavaletti L."/>
            <person name="Monciardini P."/>
        </authorList>
    </citation>
    <scope>NUCLEOTIDE SEQUENCE [LARGE SCALE GENOMIC DNA]</scope>
    <source>
        <strain evidence="1 2">SOSP1-9</strain>
    </source>
</reference>
<sequence>MLDQKLLYRTGKALGRRYDRRAGGEREWLPSWSYMLKRLIRRHGILTRLYGWKERRCMDGIIR</sequence>
<comment type="caution">
    <text evidence="1">The sequence shown here is derived from an EMBL/GenBank/DDBJ whole genome shotgun (WGS) entry which is preliminary data.</text>
</comment>
<keyword evidence="2" id="KW-1185">Reference proteome</keyword>
<evidence type="ECO:0000313" key="1">
    <source>
        <dbReference type="EMBL" id="GHO87224.1"/>
    </source>
</evidence>
<dbReference type="Proteomes" id="UP000635565">
    <property type="component" value="Unassembled WGS sequence"/>
</dbReference>
<proteinExistence type="predicted"/>
<evidence type="ECO:0008006" key="3">
    <source>
        <dbReference type="Google" id="ProtNLM"/>
    </source>
</evidence>
<organism evidence="1 2">
    <name type="scientific">Dictyobacter formicarum</name>
    <dbReference type="NCBI Taxonomy" id="2778368"/>
    <lineage>
        <taxon>Bacteria</taxon>
        <taxon>Bacillati</taxon>
        <taxon>Chloroflexota</taxon>
        <taxon>Ktedonobacteria</taxon>
        <taxon>Ktedonobacterales</taxon>
        <taxon>Dictyobacteraceae</taxon>
        <taxon>Dictyobacter</taxon>
    </lineage>
</organism>
<dbReference type="EMBL" id="BNJJ01000016">
    <property type="protein sequence ID" value="GHO87224.1"/>
    <property type="molecule type" value="Genomic_DNA"/>
</dbReference>
<evidence type="ECO:0000313" key="2">
    <source>
        <dbReference type="Proteomes" id="UP000635565"/>
    </source>
</evidence>
<name>A0ABQ3VLZ2_9CHLR</name>
<gene>
    <name evidence="1" type="ORF">KSZ_52300</name>
</gene>
<protein>
    <recommendedName>
        <fullName evidence="3">Transposase DDE domain-containing protein</fullName>
    </recommendedName>
</protein>